<dbReference type="Gene3D" id="1.10.3210.10">
    <property type="entry name" value="Hypothetical protein af1432"/>
    <property type="match status" value="1"/>
</dbReference>
<feature type="domain" description="HD-GYP" evidence="3">
    <location>
        <begin position="180"/>
        <end position="377"/>
    </location>
</feature>
<organism evidence="4 5">
    <name type="scientific">Desulfatitalea alkaliphila</name>
    <dbReference type="NCBI Taxonomy" id="2929485"/>
    <lineage>
        <taxon>Bacteria</taxon>
        <taxon>Pseudomonadati</taxon>
        <taxon>Thermodesulfobacteriota</taxon>
        <taxon>Desulfobacteria</taxon>
        <taxon>Desulfobacterales</taxon>
        <taxon>Desulfosarcinaceae</taxon>
        <taxon>Desulfatitalea</taxon>
    </lineage>
</organism>
<evidence type="ECO:0000256" key="1">
    <source>
        <dbReference type="PROSITE-ProRule" id="PRU00169"/>
    </source>
</evidence>
<proteinExistence type="predicted"/>
<dbReference type="InterPro" id="IPR037522">
    <property type="entry name" value="HD_GYP_dom"/>
</dbReference>
<dbReference type="InterPro" id="IPR001789">
    <property type="entry name" value="Sig_transdc_resp-reg_receiver"/>
</dbReference>
<dbReference type="InterPro" id="IPR011006">
    <property type="entry name" value="CheY-like_superfamily"/>
</dbReference>
<dbReference type="SUPFAM" id="SSF52172">
    <property type="entry name" value="CheY-like"/>
    <property type="match status" value="1"/>
</dbReference>
<dbReference type="Proteomes" id="UP001165427">
    <property type="component" value="Unassembled WGS sequence"/>
</dbReference>
<comment type="caution">
    <text evidence="4">The sequence shown here is derived from an EMBL/GenBank/DDBJ whole genome shotgun (WGS) entry which is preliminary data.</text>
</comment>
<dbReference type="InterPro" id="IPR052020">
    <property type="entry name" value="Cyclic_di-GMP/3'3'-cGAMP_PDE"/>
</dbReference>
<dbReference type="EMBL" id="JALJRB010000012">
    <property type="protein sequence ID" value="MCJ8501273.1"/>
    <property type="molecule type" value="Genomic_DNA"/>
</dbReference>
<dbReference type="InterPro" id="IPR003607">
    <property type="entry name" value="HD/PDEase_dom"/>
</dbReference>
<dbReference type="Pfam" id="PF13487">
    <property type="entry name" value="HD_5"/>
    <property type="match status" value="1"/>
</dbReference>
<evidence type="ECO:0000313" key="5">
    <source>
        <dbReference type="Proteomes" id="UP001165427"/>
    </source>
</evidence>
<evidence type="ECO:0000259" key="3">
    <source>
        <dbReference type="PROSITE" id="PS51832"/>
    </source>
</evidence>
<feature type="modified residue" description="4-aspartylphosphate" evidence="1">
    <location>
        <position position="59"/>
    </location>
</feature>
<keyword evidence="5" id="KW-1185">Reference proteome</keyword>
<dbReference type="SUPFAM" id="SSF109604">
    <property type="entry name" value="HD-domain/PDEase-like"/>
    <property type="match status" value="1"/>
</dbReference>
<gene>
    <name evidence="4" type="ORF">MRX98_11870</name>
</gene>
<dbReference type="PANTHER" id="PTHR45228:SF8">
    <property type="entry name" value="TWO-COMPONENT RESPONSE REGULATOR-RELATED"/>
    <property type="match status" value="1"/>
</dbReference>
<dbReference type="CDD" id="cd00077">
    <property type="entry name" value="HDc"/>
    <property type="match status" value="1"/>
</dbReference>
<dbReference type="CDD" id="cd17569">
    <property type="entry name" value="REC_HupR-like"/>
    <property type="match status" value="1"/>
</dbReference>
<sequence length="462" mass="52176">MPLTRDHTLLLVDDEISITRALQRLFRKEGYRILTAQSGPEALEVLGRQEPPVSMIISDQRMPVMNGAQFLEQAKDLQPRAIRYLLTGYSDLEAVIQAVNRGEIHRYLSKPWNDEDLLLQVRQSLEHFELLSENQRLTELTIAQNQQLSRLNQELEGKVAERTRQVVEKSEALAAANRMLEESFMEVVRLLSSTVEVLNPDLGRYMRQVAPLSRRVGEALGLSGSELDTLEMAGMIHDIGLIHLPEALWRKEDEQLSEEERRQFIEHPRIGALILSRVEKLTAVGEIVLHHHEHADGNGFPNGLQADQIPLASRVLLAVSDYCHMLATWPRQEKKLAAMIRRRFDPAVVGEVALDQDPETLVHEMAERKLLLEAGKKYDVKVVNALIAQLGTVGRELPEMALPLDRLQADMVLIQDLRLKDGRLLLTRGARLTASSIRSIQTIGQRGMIDETVKVALNPHQG</sequence>
<accession>A0AA41R4F1</accession>
<dbReference type="Pfam" id="PF00072">
    <property type="entry name" value="Response_reg"/>
    <property type="match status" value="1"/>
</dbReference>
<dbReference type="Gene3D" id="3.40.50.2300">
    <property type="match status" value="1"/>
</dbReference>
<feature type="domain" description="Response regulatory" evidence="2">
    <location>
        <begin position="8"/>
        <end position="125"/>
    </location>
</feature>
<dbReference type="PROSITE" id="PS51832">
    <property type="entry name" value="HD_GYP"/>
    <property type="match status" value="1"/>
</dbReference>
<name>A0AA41R4F1_9BACT</name>
<dbReference type="GO" id="GO:0000160">
    <property type="term" value="P:phosphorelay signal transduction system"/>
    <property type="evidence" value="ECO:0007669"/>
    <property type="project" value="InterPro"/>
</dbReference>
<dbReference type="AlphaFoldDB" id="A0AA41R4F1"/>
<evidence type="ECO:0000313" key="4">
    <source>
        <dbReference type="EMBL" id="MCJ8501273.1"/>
    </source>
</evidence>
<dbReference type="PANTHER" id="PTHR45228">
    <property type="entry name" value="CYCLIC DI-GMP PHOSPHODIESTERASE TM_0186-RELATED"/>
    <property type="match status" value="1"/>
</dbReference>
<keyword evidence="1" id="KW-0597">Phosphoprotein</keyword>
<protein>
    <submittedName>
        <fullName evidence="4">Response regulator</fullName>
    </submittedName>
</protein>
<dbReference type="SMART" id="SM00448">
    <property type="entry name" value="REC"/>
    <property type="match status" value="1"/>
</dbReference>
<evidence type="ECO:0000259" key="2">
    <source>
        <dbReference type="PROSITE" id="PS50110"/>
    </source>
</evidence>
<dbReference type="PROSITE" id="PS50110">
    <property type="entry name" value="RESPONSE_REGULATORY"/>
    <property type="match status" value="1"/>
</dbReference>
<reference evidence="4" key="1">
    <citation type="submission" date="2022-04" db="EMBL/GenBank/DDBJ databases">
        <title>Desulfatitalea alkaliphila sp. nov., a novel anaerobic sulfate-reducing bacterium isolated from terrestrial mud volcano, Taman Peninsula, Russia.</title>
        <authorList>
            <person name="Khomyakova M.A."/>
            <person name="Merkel A.Y."/>
            <person name="Slobodkin A.I."/>
        </authorList>
    </citation>
    <scope>NUCLEOTIDE SEQUENCE</scope>
    <source>
        <strain evidence="4">M08but</strain>
    </source>
</reference>
<dbReference type="RefSeq" id="WP_246908334.1">
    <property type="nucleotide sequence ID" value="NZ_JALJRB010000012.1"/>
</dbReference>